<sequence length="64" mass="7329">MKRADLLHHLRARGCRLVREGSKHSVFTNTKNDCMSTIPRHGELHPFLVRKICKDLGIVPPRGK</sequence>
<dbReference type="InterPro" id="IPR012933">
    <property type="entry name" value="HicA_mRNA_interferase"/>
</dbReference>
<dbReference type="SUPFAM" id="SSF54786">
    <property type="entry name" value="YcfA/nrd intein domain"/>
    <property type="match status" value="1"/>
</dbReference>
<evidence type="ECO:0000313" key="9">
    <source>
        <dbReference type="Proteomes" id="UP000230179"/>
    </source>
</evidence>
<evidence type="ECO:0000256" key="2">
    <source>
        <dbReference type="ARBA" id="ARBA00022649"/>
    </source>
</evidence>
<dbReference type="GO" id="GO:0016787">
    <property type="term" value="F:hydrolase activity"/>
    <property type="evidence" value="ECO:0007669"/>
    <property type="project" value="UniProtKB-KW"/>
</dbReference>
<keyword evidence="6" id="KW-0694">RNA-binding</keyword>
<evidence type="ECO:0000256" key="4">
    <source>
        <dbReference type="ARBA" id="ARBA00022759"/>
    </source>
</evidence>
<gene>
    <name evidence="8" type="ORF">COU19_02520</name>
</gene>
<proteinExistence type="inferred from homology"/>
<dbReference type="GO" id="GO:0003729">
    <property type="term" value="F:mRNA binding"/>
    <property type="evidence" value="ECO:0007669"/>
    <property type="project" value="InterPro"/>
</dbReference>
<dbReference type="EMBL" id="PFBL01000021">
    <property type="protein sequence ID" value="PIR83017.1"/>
    <property type="molecule type" value="Genomic_DNA"/>
</dbReference>
<dbReference type="Gene3D" id="3.30.920.30">
    <property type="entry name" value="Hypothetical protein"/>
    <property type="match status" value="1"/>
</dbReference>
<comment type="similarity">
    <text evidence="1">Belongs to the HicA mRNA interferase family.</text>
</comment>
<evidence type="ECO:0000313" key="8">
    <source>
        <dbReference type="EMBL" id="PIR83017.1"/>
    </source>
</evidence>
<dbReference type="Pfam" id="PF07927">
    <property type="entry name" value="HicA_toxin"/>
    <property type="match status" value="1"/>
</dbReference>
<keyword evidence="5" id="KW-0378">Hydrolase</keyword>
<protein>
    <submittedName>
        <fullName evidence="8">Addiction module toxin, HicA family</fullName>
    </submittedName>
</protein>
<name>A0A2H0U9F0_9BACT</name>
<evidence type="ECO:0000256" key="5">
    <source>
        <dbReference type="ARBA" id="ARBA00022801"/>
    </source>
</evidence>
<dbReference type="Proteomes" id="UP000230179">
    <property type="component" value="Unassembled WGS sequence"/>
</dbReference>
<dbReference type="InterPro" id="IPR038570">
    <property type="entry name" value="HicA_sf"/>
</dbReference>
<dbReference type="AlphaFoldDB" id="A0A2H0U9F0"/>
<reference evidence="9" key="1">
    <citation type="submission" date="2017-09" db="EMBL/GenBank/DDBJ databases">
        <title>Depth-based differentiation of microbial function through sediment-hosted aquifers and enrichment of novel symbionts in the deep terrestrial subsurface.</title>
        <authorList>
            <person name="Probst A.J."/>
            <person name="Ladd B."/>
            <person name="Jarett J.K."/>
            <person name="Geller-Mcgrath D.E."/>
            <person name="Sieber C.M.K."/>
            <person name="Emerson J.B."/>
            <person name="Anantharaman K."/>
            <person name="Thomas B.C."/>
            <person name="Malmstrom R."/>
            <person name="Stieglmeier M."/>
            <person name="Klingl A."/>
            <person name="Woyke T."/>
            <person name="Ryan C.M."/>
            <person name="Banfield J.F."/>
        </authorList>
    </citation>
    <scope>NUCLEOTIDE SEQUENCE [LARGE SCALE GENOMIC DNA]</scope>
</reference>
<evidence type="ECO:0000256" key="6">
    <source>
        <dbReference type="ARBA" id="ARBA00022884"/>
    </source>
</evidence>
<evidence type="ECO:0000256" key="1">
    <source>
        <dbReference type="ARBA" id="ARBA00006620"/>
    </source>
</evidence>
<keyword evidence="4" id="KW-0255">Endonuclease</keyword>
<keyword evidence="7" id="KW-0346">Stress response</keyword>
<organism evidence="8 9">
    <name type="scientific">Candidatus Kaiserbacteria bacterium CG10_big_fil_rev_8_21_14_0_10_56_12</name>
    <dbReference type="NCBI Taxonomy" id="1974611"/>
    <lineage>
        <taxon>Bacteria</taxon>
        <taxon>Candidatus Kaiseribacteriota</taxon>
    </lineage>
</organism>
<evidence type="ECO:0000256" key="7">
    <source>
        <dbReference type="ARBA" id="ARBA00023016"/>
    </source>
</evidence>
<dbReference type="GO" id="GO:0004519">
    <property type="term" value="F:endonuclease activity"/>
    <property type="evidence" value="ECO:0007669"/>
    <property type="project" value="UniProtKB-KW"/>
</dbReference>
<accession>A0A2H0U9F0</accession>
<evidence type="ECO:0000256" key="3">
    <source>
        <dbReference type="ARBA" id="ARBA00022722"/>
    </source>
</evidence>
<keyword evidence="2" id="KW-1277">Toxin-antitoxin system</keyword>
<keyword evidence="3" id="KW-0540">Nuclease</keyword>
<comment type="caution">
    <text evidence="8">The sequence shown here is derived from an EMBL/GenBank/DDBJ whole genome shotgun (WGS) entry which is preliminary data.</text>
</comment>